<evidence type="ECO:0000313" key="5">
    <source>
        <dbReference type="EMBL" id="CAD8811219.1"/>
    </source>
</evidence>
<dbReference type="GO" id="GO:0042276">
    <property type="term" value="P:error-prone translesion synthesis"/>
    <property type="evidence" value="ECO:0007669"/>
    <property type="project" value="InterPro"/>
</dbReference>
<evidence type="ECO:0000256" key="1">
    <source>
        <dbReference type="ARBA" id="ARBA00026139"/>
    </source>
</evidence>
<dbReference type="GO" id="GO:0005759">
    <property type="term" value="C:mitochondrial matrix"/>
    <property type="evidence" value="ECO:0007669"/>
    <property type="project" value="TreeGrafter"/>
</dbReference>
<sequence>MPNDIVYDPRIEIKPRRNKEKEEKNELFAAALKNVRALGSSDFYGDEASADARVDPKPIKKVKIAKSVDDESEWVVESRQQDMFERVEALKLANPDYTWRYFCREHHASGKRQYLATTHDKLWSKYERLGAHERHYYELIVENTPCYLYFDLEFSILANPVVHGETLTDYLIALVCEEFVLTDEIDASDFKPEEHIIELDSTSATKFSRHLIFRLPGRRVFASNAHCAHFVRKLWARVAATRDTDPRCAALFVRKNIDDEEAHESFVDLGVYTRNRVFRLYLSSKRDKDGGQKPILKPTSRFWKNTKRAKGEDEDVPDRLTFLKSCATHVGPNPKLIEFPGVTHSSVLVGKQFQGYRNGTVASRNRAEFGGNSIGPCPRTAAFVCHDFDRWSAHHGASVRSWTAFPEYGVLVLKLFGNRYCENIERAHKSNNVMFVVDFRENAYYQRCHDPECRGTRGPWRELSEEVLVESYNLAKMLPDAPSFEELDDEALAESVVKKPRSPSFEELDDDDLTAL</sequence>
<dbReference type="Pfam" id="PF03121">
    <property type="entry name" value="Herpes_UL52"/>
    <property type="match status" value="1"/>
</dbReference>
<dbReference type="GO" id="GO:0006264">
    <property type="term" value="P:mitochondrial DNA replication"/>
    <property type="evidence" value="ECO:0007669"/>
    <property type="project" value="TreeGrafter"/>
</dbReference>
<dbReference type="PANTHER" id="PTHR31399:SF0">
    <property type="entry name" value="DNA-DIRECTED PRIMASE_POLYMERASE PROTEIN"/>
    <property type="match status" value="1"/>
</dbReference>
<dbReference type="GO" id="GO:0003887">
    <property type="term" value="F:DNA-directed DNA polymerase activity"/>
    <property type="evidence" value="ECO:0007669"/>
    <property type="project" value="UniProtKB-EC"/>
</dbReference>
<evidence type="ECO:0000256" key="4">
    <source>
        <dbReference type="ARBA" id="ARBA00047303"/>
    </source>
</evidence>
<dbReference type="AlphaFoldDB" id="A0A7S0WJ03"/>
<proteinExistence type="predicted"/>
<organism evidence="5">
    <name type="scientific">Ostreococcus mediterraneus</name>
    <dbReference type="NCBI Taxonomy" id="1486918"/>
    <lineage>
        <taxon>Eukaryota</taxon>
        <taxon>Viridiplantae</taxon>
        <taxon>Chlorophyta</taxon>
        <taxon>Mamiellophyceae</taxon>
        <taxon>Mamiellales</taxon>
        <taxon>Bathycoccaceae</taxon>
        <taxon>Ostreococcus</taxon>
    </lineage>
</organism>
<dbReference type="GO" id="GO:0009411">
    <property type="term" value="P:response to UV"/>
    <property type="evidence" value="ECO:0007669"/>
    <property type="project" value="TreeGrafter"/>
</dbReference>
<accession>A0A7S0WJ03</accession>
<dbReference type="GO" id="GO:0031297">
    <property type="term" value="P:replication fork processing"/>
    <property type="evidence" value="ECO:0007669"/>
    <property type="project" value="TreeGrafter"/>
</dbReference>
<evidence type="ECO:0000256" key="2">
    <source>
        <dbReference type="ARBA" id="ARBA00044677"/>
    </source>
</evidence>
<dbReference type="GO" id="GO:0003682">
    <property type="term" value="F:chromatin binding"/>
    <property type="evidence" value="ECO:0007669"/>
    <property type="project" value="TreeGrafter"/>
</dbReference>
<dbReference type="InterPro" id="IPR044917">
    <property type="entry name" value="PRIMPOL"/>
</dbReference>
<comment type="catalytic activity">
    <reaction evidence="4">
        <text>DNA(n) + a 2'-deoxyribonucleoside 5'-triphosphate = DNA(n+1) + diphosphate</text>
        <dbReference type="Rhea" id="RHEA:22508"/>
        <dbReference type="Rhea" id="RHEA-COMP:17339"/>
        <dbReference type="Rhea" id="RHEA-COMP:17340"/>
        <dbReference type="ChEBI" id="CHEBI:33019"/>
        <dbReference type="ChEBI" id="CHEBI:61560"/>
        <dbReference type="ChEBI" id="CHEBI:173112"/>
        <dbReference type="EC" id="2.7.7.7"/>
    </reaction>
    <physiologicalReaction direction="left-to-right" evidence="4">
        <dbReference type="Rhea" id="RHEA:22509"/>
    </physiologicalReaction>
</comment>
<dbReference type="GO" id="GO:0005634">
    <property type="term" value="C:nucleus"/>
    <property type="evidence" value="ECO:0007669"/>
    <property type="project" value="TreeGrafter"/>
</dbReference>
<dbReference type="PANTHER" id="PTHR31399">
    <property type="entry name" value="DNA-DIRECTED PRIMASE / POLYMERASE PROTEIN"/>
    <property type="match status" value="1"/>
</dbReference>
<dbReference type="EC" id="2.7.7.102" evidence="3"/>
<dbReference type="EMBL" id="HBFO01003343">
    <property type="protein sequence ID" value="CAD8811219.1"/>
    <property type="molecule type" value="Transcribed_RNA"/>
</dbReference>
<name>A0A7S0WJ03_9CHLO</name>
<reference evidence="5" key="1">
    <citation type="submission" date="2021-01" db="EMBL/GenBank/DDBJ databases">
        <authorList>
            <person name="Corre E."/>
            <person name="Pelletier E."/>
            <person name="Niang G."/>
            <person name="Scheremetjew M."/>
            <person name="Finn R."/>
            <person name="Kale V."/>
            <person name="Holt S."/>
            <person name="Cochrane G."/>
            <person name="Meng A."/>
            <person name="Brown T."/>
            <person name="Cohen L."/>
        </authorList>
    </citation>
    <scope>NUCLEOTIDE SEQUENCE</scope>
    <source>
        <strain evidence="5">Clade-D-RCC1621</strain>
    </source>
</reference>
<gene>
    <name evidence="5" type="ORF">OMED0930_LOCUS2313</name>
</gene>
<evidence type="ECO:0000256" key="3">
    <source>
        <dbReference type="ARBA" id="ARBA00044768"/>
    </source>
</evidence>
<protein>
    <recommendedName>
        <fullName evidence="1">DNA-directed primase/polymerase protein</fullName>
        <ecNumber evidence="3">2.7.7.102</ecNumber>
    </recommendedName>
</protein>
<comment type="catalytic activity">
    <reaction evidence="2">
        <text>ssDNA + n NTP = ssDNA/pppN(pN)n-1 hybrid + (n-1) diphosphate.</text>
        <dbReference type="EC" id="2.7.7.102"/>
    </reaction>
</comment>